<evidence type="ECO:0000313" key="2">
    <source>
        <dbReference type="Proteomes" id="UP000460272"/>
    </source>
</evidence>
<dbReference type="EMBL" id="RPFW01000009">
    <property type="protein sequence ID" value="TVZ00373.1"/>
    <property type="molecule type" value="Genomic_DNA"/>
</dbReference>
<comment type="caution">
    <text evidence="1">The sequence shown here is derived from an EMBL/GenBank/DDBJ whole genome shotgun (WGS) entry which is preliminary data.</text>
</comment>
<dbReference type="Proteomes" id="UP000460272">
    <property type="component" value="Unassembled WGS sequence"/>
</dbReference>
<organism evidence="1 2">
    <name type="scientific">Trebonia kvetii</name>
    <dbReference type="NCBI Taxonomy" id="2480626"/>
    <lineage>
        <taxon>Bacteria</taxon>
        <taxon>Bacillati</taxon>
        <taxon>Actinomycetota</taxon>
        <taxon>Actinomycetes</taxon>
        <taxon>Streptosporangiales</taxon>
        <taxon>Treboniaceae</taxon>
        <taxon>Trebonia</taxon>
    </lineage>
</organism>
<protein>
    <submittedName>
        <fullName evidence="1">Uncharacterized protein</fullName>
    </submittedName>
</protein>
<keyword evidence="2" id="KW-1185">Reference proteome</keyword>
<evidence type="ECO:0000313" key="1">
    <source>
        <dbReference type="EMBL" id="TVZ00373.1"/>
    </source>
</evidence>
<sequence length="75" mass="7850">MVQVTEPSADLLYVLSGGLPRELVRLIRRAVDIQRGQAVKAGPLPAKGPPRVPLDDLAGALIADQVAAQRCGSPP</sequence>
<gene>
    <name evidence="1" type="ORF">EAS64_37700</name>
</gene>
<accession>A0A6P2BSX2</accession>
<proteinExistence type="predicted"/>
<dbReference type="AlphaFoldDB" id="A0A6P2BSX2"/>
<dbReference type="RefSeq" id="WP_145861132.1">
    <property type="nucleotide sequence ID" value="NZ_RPFW01000009.1"/>
</dbReference>
<dbReference type="OrthoDB" id="5150226at2"/>
<reference evidence="1 2" key="1">
    <citation type="submission" date="2018-11" db="EMBL/GenBank/DDBJ databases">
        <title>Trebonia kvetii gen.nov., sp.nov., a novel acidophilic actinobacterium, and proposal of the new actinobacterial family Treboniaceae fam. nov.</title>
        <authorList>
            <person name="Rapoport D."/>
            <person name="Sagova-Mareckova M."/>
            <person name="Sedlacek I."/>
            <person name="Provaznik J."/>
            <person name="Kralova S."/>
            <person name="Pavlinic D."/>
            <person name="Benes V."/>
            <person name="Kopecky J."/>
        </authorList>
    </citation>
    <scope>NUCLEOTIDE SEQUENCE [LARGE SCALE GENOMIC DNA]</scope>
    <source>
        <strain evidence="1 2">15Tr583</strain>
    </source>
</reference>
<name>A0A6P2BSX2_9ACTN</name>